<dbReference type="AlphaFoldDB" id="A0A5N6KSU1"/>
<keyword evidence="3" id="KW-0687">Ribonucleoprotein</keyword>
<dbReference type="PANTHER" id="PTHR12059:SF5">
    <property type="entry name" value="LARGE RIBOSOMAL SUBUNIT PROTEIN UL23M"/>
    <property type="match status" value="1"/>
</dbReference>
<evidence type="ECO:0000256" key="5">
    <source>
        <dbReference type="SAM" id="MobiDB-lite"/>
    </source>
</evidence>
<name>A0A5N6KSU1_9ROSI</name>
<reference evidence="6 7" key="1">
    <citation type="submission" date="2019-06" db="EMBL/GenBank/DDBJ databases">
        <title>A chromosomal-level reference genome of Carpinus fangiana (Coryloideae, Betulaceae).</title>
        <authorList>
            <person name="Yang X."/>
            <person name="Wang Z."/>
            <person name="Zhang L."/>
            <person name="Hao G."/>
            <person name="Liu J."/>
            <person name="Yang Y."/>
        </authorList>
    </citation>
    <scope>NUCLEOTIDE SEQUENCE [LARGE SCALE GENOMIC DNA]</scope>
    <source>
        <strain evidence="6">Cfa_2016G</strain>
        <tissue evidence="6">Leaf</tissue>
    </source>
</reference>
<comment type="caution">
    <text evidence="6">The sequence shown here is derived from an EMBL/GenBank/DDBJ whole genome shotgun (WGS) entry which is preliminary data.</text>
</comment>
<keyword evidence="7" id="KW-1185">Reference proteome</keyword>
<feature type="compositionally biased region" description="Polar residues" evidence="5">
    <location>
        <begin position="202"/>
        <end position="218"/>
    </location>
</feature>
<evidence type="ECO:0000256" key="1">
    <source>
        <dbReference type="ARBA" id="ARBA00006700"/>
    </source>
</evidence>
<dbReference type="PANTHER" id="PTHR12059">
    <property type="entry name" value="RIBOSOMAL PROTEIN L23-RELATED"/>
    <property type="match status" value="1"/>
</dbReference>
<dbReference type="Gene3D" id="3.30.70.330">
    <property type="match status" value="1"/>
</dbReference>
<evidence type="ECO:0000256" key="2">
    <source>
        <dbReference type="ARBA" id="ARBA00022980"/>
    </source>
</evidence>
<evidence type="ECO:0000313" key="6">
    <source>
        <dbReference type="EMBL" id="KAB8342932.1"/>
    </source>
</evidence>
<gene>
    <name evidence="6" type="ORF">FH972_022529</name>
</gene>
<comment type="similarity">
    <text evidence="1">Belongs to the universal ribosomal protein uL23 family.</text>
</comment>
<dbReference type="OrthoDB" id="275582at2759"/>
<dbReference type="GO" id="GO:0005762">
    <property type="term" value="C:mitochondrial large ribosomal subunit"/>
    <property type="evidence" value="ECO:0007669"/>
    <property type="project" value="TreeGrafter"/>
</dbReference>
<dbReference type="GO" id="GO:0003729">
    <property type="term" value="F:mRNA binding"/>
    <property type="evidence" value="ECO:0007669"/>
    <property type="project" value="UniProtKB-ARBA"/>
</dbReference>
<dbReference type="GO" id="GO:0003735">
    <property type="term" value="F:structural constituent of ribosome"/>
    <property type="evidence" value="ECO:0007669"/>
    <property type="project" value="InterPro"/>
</dbReference>
<protein>
    <recommendedName>
        <fullName evidence="4">Large ribosomal subunit protein uL23m</fullName>
    </recommendedName>
</protein>
<sequence>MATSAPKFFPKVVKDKLVRSAKSKNTPLWLLAENTKRKAQWKRWTEEGTYFPVGQKKIHLPSFTITFNRTPNLPAKWANFTVPLSFNKLDIRDYLWHLYGVRILSVRSYVVPSAITSKPSPLPGKRRTYRPLNKKRMTVELARPFVWPDVPNKKELDEHFDKQRYDTMMRTRMKEAMEEDVGSRKAREELRLKAERLVQGKESWSSVDASSLSKSGGNTMELPLR</sequence>
<dbReference type="InterPro" id="IPR012677">
    <property type="entry name" value="Nucleotide-bd_a/b_plait_sf"/>
</dbReference>
<dbReference type="GO" id="GO:0032543">
    <property type="term" value="P:mitochondrial translation"/>
    <property type="evidence" value="ECO:0007669"/>
    <property type="project" value="TreeGrafter"/>
</dbReference>
<dbReference type="Proteomes" id="UP000327013">
    <property type="component" value="Unassembled WGS sequence"/>
</dbReference>
<proteinExistence type="inferred from homology"/>
<feature type="region of interest" description="Disordered" evidence="5">
    <location>
        <begin position="198"/>
        <end position="225"/>
    </location>
</feature>
<dbReference type="EMBL" id="VIBQ01000012">
    <property type="protein sequence ID" value="KAB8342932.1"/>
    <property type="molecule type" value="Genomic_DNA"/>
</dbReference>
<dbReference type="InterPro" id="IPR013025">
    <property type="entry name" value="Ribosomal_uL23-like"/>
</dbReference>
<organism evidence="6 7">
    <name type="scientific">Carpinus fangiana</name>
    <dbReference type="NCBI Taxonomy" id="176857"/>
    <lineage>
        <taxon>Eukaryota</taxon>
        <taxon>Viridiplantae</taxon>
        <taxon>Streptophyta</taxon>
        <taxon>Embryophyta</taxon>
        <taxon>Tracheophyta</taxon>
        <taxon>Spermatophyta</taxon>
        <taxon>Magnoliopsida</taxon>
        <taxon>eudicotyledons</taxon>
        <taxon>Gunneridae</taxon>
        <taxon>Pentapetalae</taxon>
        <taxon>rosids</taxon>
        <taxon>fabids</taxon>
        <taxon>Fagales</taxon>
        <taxon>Betulaceae</taxon>
        <taxon>Carpinus</taxon>
    </lineage>
</organism>
<dbReference type="SUPFAM" id="SSF54189">
    <property type="entry name" value="Ribosomal proteins S24e, L23 and L15e"/>
    <property type="match status" value="1"/>
</dbReference>
<evidence type="ECO:0000256" key="3">
    <source>
        <dbReference type="ARBA" id="ARBA00023274"/>
    </source>
</evidence>
<accession>A0A5N6KSU1</accession>
<dbReference type="Pfam" id="PF00276">
    <property type="entry name" value="Ribosomal_L23"/>
    <property type="match status" value="1"/>
</dbReference>
<evidence type="ECO:0000256" key="4">
    <source>
        <dbReference type="ARBA" id="ARBA00039977"/>
    </source>
</evidence>
<dbReference type="InterPro" id="IPR012678">
    <property type="entry name" value="Ribosomal_uL23/eL15/eS24_sf"/>
</dbReference>
<keyword evidence="2" id="KW-0689">Ribosomal protein</keyword>
<evidence type="ECO:0000313" key="7">
    <source>
        <dbReference type="Proteomes" id="UP000327013"/>
    </source>
</evidence>